<organism evidence="11 12">
    <name type="scientific">Dactylellina haptotyla (strain CBS 200.50)</name>
    <name type="common">Nematode-trapping fungus</name>
    <name type="synonym">Monacrosporium haptotylum</name>
    <dbReference type="NCBI Taxonomy" id="1284197"/>
    <lineage>
        <taxon>Eukaryota</taxon>
        <taxon>Fungi</taxon>
        <taxon>Dikarya</taxon>
        <taxon>Ascomycota</taxon>
        <taxon>Pezizomycotina</taxon>
        <taxon>Orbiliomycetes</taxon>
        <taxon>Orbiliales</taxon>
        <taxon>Orbiliaceae</taxon>
        <taxon>Dactylellina</taxon>
    </lineage>
</organism>
<dbReference type="SUPFAM" id="SSF103473">
    <property type="entry name" value="MFS general substrate transporter"/>
    <property type="match status" value="1"/>
</dbReference>
<gene>
    <name evidence="11" type="ORF">H072_7140</name>
</gene>
<dbReference type="InterPro" id="IPR036259">
    <property type="entry name" value="MFS_trans_sf"/>
</dbReference>
<dbReference type="AlphaFoldDB" id="S8A8A7"/>
<keyword evidence="4 9" id="KW-0812">Transmembrane</keyword>
<dbReference type="InterPro" id="IPR050360">
    <property type="entry name" value="MFS_Sugar_Transporters"/>
</dbReference>
<dbReference type="PROSITE" id="PS50850">
    <property type="entry name" value="MFS"/>
    <property type="match status" value="1"/>
</dbReference>
<keyword evidence="6 9" id="KW-0472">Membrane</keyword>
<feature type="coiled-coil region" evidence="8">
    <location>
        <begin position="213"/>
        <end position="240"/>
    </location>
</feature>
<dbReference type="PANTHER" id="PTHR48022:SF46">
    <property type="entry name" value="SUGAR TRANSPORTER, PUTATIVE (AFU_ORTHOLOGUE AFUA_1G11830)-RELATED"/>
    <property type="match status" value="1"/>
</dbReference>
<dbReference type="GO" id="GO:0016020">
    <property type="term" value="C:membrane"/>
    <property type="evidence" value="ECO:0007669"/>
    <property type="project" value="UniProtKB-SubCell"/>
</dbReference>
<evidence type="ECO:0000313" key="11">
    <source>
        <dbReference type="EMBL" id="EPS39094.1"/>
    </source>
</evidence>
<dbReference type="HOGENOM" id="CLU_001265_30_13_1"/>
<dbReference type="FunFam" id="1.20.1250.20:FF:000134">
    <property type="entry name" value="MFS sugar transporter protein"/>
    <property type="match status" value="1"/>
</dbReference>
<feature type="transmembrane region" description="Helical" evidence="9">
    <location>
        <begin position="145"/>
        <end position="163"/>
    </location>
</feature>
<evidence type="ECO:0000256" key="7">
    <source>
        <dbReference type="RuleBase" id="RU003346"/>
    </source>
</evidence>
<reference evidence="12" key="2">
    <citation type="submission" date="2013-04" db="EMBL/GenBank/DDBJ databases">
        <title>Genomic mechanisms accounting for the adaptation to parasitism in nematode-trapping fungi.</title>
        <authorList>
            <person name="Ahren D.G."/>
        </authorList>
    </citation>
    <scope>NUCLEOTIDE SEQUENCE [LARGE SCALE GENOMIC DNA]</scope>
    <source>
        <strain evidence="12">CBS 200.50</strain>
    </source>
</reference>
<protein>
    <recommendedName>
        <fullName evidence="10">Major facilitator superfamily (MFS) profile domain-containing protein</fullName>
    </recommendedName>
</protein>
<evidence type="ECO:0000256" key="2">
    <source>
        <dbReference type="ARBA" id="ARBA00010992"/>
    </source>
</evidence>
<dbReference type="InterPro" id="IPR005828">
    <property type="entry name" value="MFS_sugar_transport-like"/>
</dbReference>
<dbReference type="Pfam" id="PF00083">
    <property type="entry name" value="Sugar_tr"/>
    <property type="match status" value="1"/>
</dbReference>
<feature type="domain" description="Major facilitator superfamily (MFS) profile" evidence="10">
    <location>
        <begin position="14"/>
        <end position="457"/>
    </location>
</feature>
<keyword evidence="8" id="KW-0175">Coiled coil</keyword>
<dbReference type="eggNOG" id="KOG0254">
    <property type="taxonomic scope" value="Eukaryota"/>
</dbReference>
<feature type="transmembrane region" description="Helical" evidence="9">
    <location>
        <begin position="330"/>
        <end position="351"/>
    </location>
</feature>
<dbReference type="InterPro" id="IPR005829">
    <property type="entry name" value="Sugar_transporter_CS"/>
</dbReference>
<dbReference type="InterPro" id="IPR003663">
    <property type="entry name" value="Sugar/inositol_transpt"/>
</dbReference>
<dbReference type="Gene3D" id="1.20.1250.20">
    <property type="entry name" value="MFS general substrate transporter like domains"/>
    <property type="match status" value="1"/>
</dbReference>
<evidence type="ECO:0000256" key="4">
    <source>
        <dbReference type="ARBA" id="ARBA00022692"/>
    </source>
</evidence>
<keyword evidence="3 7" id="KW-0813">Transport</keyword>
<keyword evidence="5 9" id="KW-1133">Transmembrane helix</keyword>
<evidence type="ECO:0000256" key="8">
    <source>
        <dbReference type="SAM" id="Coils"/>
    </source>
</evidence>
<feature type="transmembrane region" description="Helical" evidence="9">
    <location>
        <begin position="434"/>
        <end position="453"/>
    </location>
</feature>
<feature type="transmembrane region" description="Helical" evidence="9">
    <location>
        <begin position="12"/>
        <end position="32"/>
    </location>
</feature>
<dbReference type="PRINTS" id="PR00171">
    <property type="entry name" value="SUGRTRNSPORT"/>
</dbReference>
<reference evidence="11 12" key="1">
    <citation type="journal article" date="2013" name="PLoS Genet.">
        <title>Genomic mechanisms accounting for the adaptation to parasitism in nematode-trapping fungi.</title>
        <authorList>
            <person name="Meerupati T."/>
            <person name="Andersson K.M."/>
            <person name="Friman E."/>
            <person name="Kumar D."/>
            <person name="Tunlid A."/>
            <person name="Ahren D."/>
        </authorList>
    </citation>
    <scope>NUCLEOTIDE SEQUENCE [LARGE SCALE GENOMIC DNA]</scope>
    <source>
        <strain evidence="11 12">CBS 200.50</strain>
    </source>
</reference>
<dbReference type="InterPro" id="IPR020846">
    <property type="entry name" value="MFS_dom"/>
</dbReference>
<dbReference type="OMA" id="FMQTFAP"/>
<feature type="transmembrane region" description="Helical" evidence="9">
    <location>
        <begin position="108"/>
        <end position="133"/>
    </location>
</feature>
<comment type="subcellular location">
    <subcellularLocation>
        <location evidence="1">Membrane</location>
        <topology evidence="1">Multi-pass membrane protein</topology>
    </subcellularLocation>
</comment>
<evidence type="ECO:0000256" key="1">
    <source>
        <dbReference type="ARBA" id="ARBA00004141"/>
    </source>
</evidence>
<comment type="caution">
    <text evidence="11">The sequence shown here is derived from an EMBL/GenBank/DDBJ whole genome shotgun (WGS) entry which is preliminary data.</text>
</comment>
<dbReference type="Proteomes" id="UP000015100">
    <property type="component" value="Unassembled WGS sequence"/>
</dbReference>
<proteinExistence type="inferred from homology"/>
<keyword evidence="12" id="KW-1185">Reference proteome</keyword>
<evidence type="ECO:0000256" key="6">
    <source>
        <dbReference type="ARBA" id="ARBA00023136"/>
    </source>
</evidence>
<dbReference type="EMBL" id="AQGS01000489">
    <property type="protein sequence ID" value="EPS39094.1"/>
    <property type="molecule type" value="Genomic_DNA"/>
</dbReference>
<accession>S8A8A7</accession>
<evidence type="ECO:0000313" key="12">
    <source>
        <dbReference type="Proteomes" id="UP000015100"/>
    </source>
</evidence>
<name>S8A8A7_DACHA</name>
<dbReference type="NCBIfam" id="TIGR00879">
    <property type="entry name" value="SP"/>
    <property type="match status" value="1"/>
</dbReference>
<evidence type="ECO:0000256" key="3">
    <source>
        <dbReference type="ARBA" id="ARBA00022448"/>
    </source>
</evidence>
<dbReference type="PROSITE" id="PS51257">
    <property type="entry name" value="PROKAR_LIPOPROTEIN"/>
    <property type="match status" value="1"/>
</dbReference>
<evidence type="ECO:0000256" key="5">
    <source>
        <dbReference type="ARBA" id="ARBA00022989"/>
    </source>
</evidence>
<dbReference type="PANTHER" id="PTHR48022">
    <property type="entry name" value="PLASTIDIC GLUCOSE TRANSPORTER 4"/>
    <property type="match status" value="1"/>
</dbReference>
<comment type="similarity">
    <text evidence="2 7">Belongs to the major facilitator superfamily. Sugar transporter (TC 2.A.1.1) family.</text>
</comment>
<feature type="transmembrane region" description="Helical" evidence="9">
    <location>
        <begin position="52"/>
        <end position="71"/>
    </location>
</feature>
<dbReference type="OrthoDB" id="6612291at2759"/>
<dbReference type="PROSITE" id="PS00216">
    <property type="entry name" value="SUGAR_TRANSPORT_1"/>
    <property type="match status" value="1"/>
</dbReference>
<feature type="transmembrane region" description="Helical" evidence="9">
    <location>
        <begin position="363"/>
        <end position="380"/>
    </location>
</feature>
<evidence type="ECO:0000256" key="9">
    <source>
        <dbReference type="SAM" id="Phobius"/>
    </source>
</evidence>
<dbReference type="GO" id="GO:0005351">
    <property type="term" value="F:carbohydrate:proton symporter activity"/>
    <property type="evidence" value="ECO:0007669"/>
    <property type="project" value="TreeGrafter"/>
</dbReference>
<feature type="transmembrane region" description="Helical" evidence="9">
    <location>
        <begin position="83"/>
        <end position="102"/>
    </location>
</feature>
<evidence type="ECO:0000259" key="10">
    <source>
        <dbReference type="PROSITE" id="PS50850"/>
    </source>
</evidence>
<sequence length="512" mass="56616">MVNTSKQRIYNWYISLVAASCMVLYGYDAAVFNAVQGSKNWVNYYGNPDPNQIGAVNTATTVAGIIVGWFLTAPLSDYFGRRVAMFCGAFVVFFSTFIQAFAPAGHGIGAFIAGRALVGAGQALAIPAGPVYIGELAPPDIRGKIMSFWQMFFSVGSFIAYWVNYACTKNVPALGNWDWRMVVIFQLLFPGIICALIFFCPETPRWYVQHGKMDEAREALRKVRETEEEVESELLQIKQAIEYEKHVIDGRYAPLWKDKSIRKRLLLAFVLNFGQQVTGQGSLNSYSTIVYKKVFKDNSTIQLINALNGTFGILFTLNATWTVDRYGRKFLLFVGAIGMAICMVLSASVYIGTPDNADGSKDTGVASGIVFLMFLFALFYKPSWGAAVWIWSSEVFSMNVRAQAVAMSAQMQGVGNAIVNQIFPLILAKIGFKAMYMFAGINVLLAAFVWFFLPETKGYALEDMDTLFGGVSHTEKGAHFVENEVLGEALGKEGTELTVQQVEHASNKKETV</sequence>
<feature type="transmembrane region" description="Helical" evidence="9">
    <location>
        <begin position="183"/>
        <end position="200"/>
    </location>
</feature>